<reference evidence="1 2" key="1">
    <citation type="journal article" date="2022" name="Nat. Plants">
        <title>Genomes of leafy and leafless Platanthera orchids illuminate the evolution of mycoheterotrophy.</title>
        <authorList>
            <person name="Li M.H."/>
            <person name="Liu K.W."/>
            <person name="Li Z."/>
            <person name="Lu H.C."/>
            <person name="Ye Q.L."/>
            <person name="Zhang D."/>
            <person name="Wang J.Y."/>
            <person name="Li Y.F."/>
            <person name="Zhong Z.M."/>
            <person name="Liu X."/>
            <person name="Yu X."/>
            <person name="Liu D.K."/>
            <person name="Tu X.D."/>
            <person name="Liu B."/>
            <person name="Hao Y."/>
            <person name="Liao X.Y."/>
            <person name="Jiang Y.T."/>
            <person name="Sun W.H."/>
            <person name="Chen J."/>
            <person name="Chen Y.Q."/>
            <person name="Ai Y."/>
            <person name="Zhai J.W."/>
            <person name="Wu S.S."/>
            <person name="Zhou Z."/>
            <person name="Hsiao Y.Y."/>
            <person name="Wu W.L."/>
            <person name="Chen Y.Y."/>
            <person name="Lin Y.F."/>
            <person name="Hsu J.L."/>
            <person name="Li C.Y."/>
            <person name="Wang Z.W."/>
            <person name="Zhao X."/>
            <person name="Zhong W.Y."/>
            <person name="Ma X.K."/>
            <person name="Ma L."/>
            <person name="Huang J."/>
            <person name="Chen G.Z."/>
            <person name="Huang M.Z."/>
            <person name="Huang L."/>
            <person name="Peng D.H."/>
            <person name="Luo Y.B."/>
            <person name="Zou S.Q."/>
            <person name="Chen S.P."/>
            <person name="Lan S."/>
            <person name="Tsai W.C."/>
            <person name="Van de Peer Y."/>
            <person name="Liu Z.J."/>
        </authorList>
    </citation>
    <scope>NUCLEOTIDE SEQUENCE [LARGE SCALE GENOMIC DNA]</scope>
    <source>
        <strain evidence="1">Lor287</strain>
    </source>
</reference>
<gene>
    <name evidence="1" type="ORF">KSP39_PZI012531</name>
</gene>
<dbReference type="AlphaFoldDB" id="A0AAP0G4S1"/>
<evidence type="ECO:0000313" key="1">
    <source>
        <dbReference type="EMBL" id="KAK8936853.1"/>
    </source>
</evidence>
<organism evidence="1 2">
    <name type="scientific">Platanthera zijinensis</name>
    <dbReference type="NCBI Taxonomy" id="2320716"/>
    <lineage>
        <taxon>Eukaryota</taxon>
        <taxon>Viridiplantae</taxon>
        <taxon>Streptophyta</taxon>
        <taxon>Embryophyta</taxon>
        <taxon>Tracheophyta</taxon>
        <taxon>Spermatophyta</taxon>
        <taxon>Magnoliopsida</taxon>
        <taxon>Liliopsida</taxon>
        <taxon>Asparagales</taxon>
        <taxon>Orchidaceae</taxon>
        <taxon>Orchidoideae</taxon>
        <taxon>Orchideae</taxon>
        <taxon>Orchidinae</taxon>
        <taxon>Platanthera</taxon>
    </lineage>
</organism>
<protein>
    <submittedName>
        <fullName evidence="1">Uncharacterized protein</fullName>
    </submittedName>
</protein>
<sequence length="108" mass="11602">MRGSQIPLYCSNLALSVSPFLCSSFSLISETPVPYHNTPPRLGVVLFLLQKLLGEYVEGLSVEAVRISRSDDGIRRNARSLGGGEGAHTIRASGCHLLADAGVARPYF</sequence>
<comment type="caution">
    <text evidence="1">The sequence shown here is derived from an EMBL/GenBank/DDBJ whole genome shotgun (WGS) entry which is preliminary data.</text>
</comment>
<proteinExistence type="predicted"/>
<dbReference type="EMBL" id="JBBWWQ010000010">
    <property type="protein sequence ID" value="KAK8936853.1"/>
    <property type="molecule type" value="Genomic_DNA"/>
</dbReference>
<name>A0AAP0G4S1_9ASPA</name>
<evidence type="ECO:0000313" key="2">
    <source>
        <dbReference type="Proteomes" id="UP001418222"/>
    </source>
</evidence>
<dbReference type="Proteomes" id="UP001418222">
    <property type="component" value="Unassembled WGS sequence"/>
</dbReference>
<accession>A0AAP0G4S1</accession>
<keyword evidence="2" id="KW-1185">Reference proteome</keyword>